<organism evidence="2 3">
    <name type="scientific">Heterorhabditis bacteriophora</name>
    <name type="common">Entomopathogenic nematode worm</name>
    <dbReference type="NCBI Taxonomy" id="37862"/>
    <lineage>
        <taxon>Eukaryota</taxon>
        <taxon>Metazoa</taxon>
        <taxon>Ecdysozoa</taxon>
        <taxon>Nematoda</taxon>
        <taxon>Chromadorea</taxon>
        <taxon>Rhabditida</taxon>
        <taxon>Rhabditina</taxon>
        <taxon>Rhabditomorpha</taxon>
        <taxon>Strongyloidea</taxon>
        <taxon>Heterorhabditidae</taxon>
        <taxon>Heterorhabditis</taxon>
    </lineage>
</organism>
<keyword evidence="1" id="KW-1133">Transmembrane helix</keyword>
<accession>A0A1I7X891</accession>
<evidence type="ECO:0000256" key="1">
    <source>
        <dbReference type="SAM" id="Phobius"/>
    </source>
</evidence>
<evidence type="ECO:0000313" key="3">
    <source>
        <dbReference type="WBParaSite" id="Hba_13860"/>
    </source>
</evidence>
<feature type="transmembrane region" description="Helical" evidence="1">
    <location>
        <begin position="17"/>
        <end position="41"/>
    </location>
</feature>
<name>A0A1I7X891_HETBA</name>
<feature type="transmembrane region" description="Helical" evidence="1">
    <location>
        <begin position="53"/>
        <end position="71"/>
    </location>
</feature>
<sequence length="87" mass="9897">MPNATIFQEMLIQHSHLVLTCFGLIVTFSTVSEPFLVYYIAPNSTWDEWFGLFIGHGIILIVCNFIFCLLIDARPAKFTEISAIPMK</sequence>
<keyword evidence="1" id="KW-0812">Transmembrane</keyword>
<keyword evidence="2" id="KW-1185">Reference proteome</keyword>
<dbReference type="AlphaFoldDB" id="A0A1I7X891"/>
<dbReference type="WBParaSite" id="Hba_13860">
    <property type="protein sequence ID" value="Hba_13860"/>
    <property type="gene ID" value="Hba_13860"/>
</dbReference>
<dbReference type="PANTHER" id="PTHR45757">
    <property type="entry name" value="PROTEIN CBG23364-RELATED"/>
    <property type="match status" value="1"/>
</dbReference>
<protein>
    <submittedName>
        <fullName evidence="3">7TM_GPCR_Srx domain-containing protein</fullName>
    </submittedName>
</protein>
<keyword evidence="1" id="KW-0472">Membrane</keyword>
<dbReference type="Proteomes" id="UP000095283">
    <property type="component" value="Unplaced"/>
</dbReference>
<dbReference type="GO" id="GO:0016020">
    <property type="term" value="C:membrane"/>
    <property type="evidence" value="ECO:0007669"/>
    <property type="project" value="TreeGrafter"/>
</dbReference>
<reference evidence="3" key="1">
    <citation type="submission" date="2016-11" db="UniProtKB">
        <authorList>
            <consortium name="WormBaseParasite"/>
        </authorList>
    </citation>
    <scope>IDENTIFICATION</scope>
</reference>
<evidence type="ECO:0000313" key="2">
    <source>
        <dbReference type="Proteomes" id="UP000095283"/>
    </source>
</evidence>
<proteinExistence type="predicted"/>